<proteinExistence type="predicted"/>
<gene>
    <name evidence="1" type="ORF">VFH_U108360</name>
</gene>
<dbReference type="AlphaFoldDB" id="A0AAV0YHM9"/>
<organism evidence="1 2">
    <name type="scientific">Vicia faba</name>
    <name type="common">Broad bean</name>
    <name type="synonym">Faba vulgaris</name>
    <dbReference type="NCBI Taxonomy" id="3906"/>
    <lineage>
        <taxon>Eukaryota</taxon>
        <taxon>Viridiplantae</taxon>
        <taxon>Streptophyta</taxon>
        <taxon>Embryophyta</taxon>
        <taxon>Tracheophyta</taxon>
        <taxon>Spermatophyta</taxon>
        <taxon>Magnoliopsida</taxon>
        <taxon>eudicotyledons</taxon>
        <taxon>Gunneridae</taxon>
        <taxon>Pentapetalae</taxon>
        <taxon>rosids</taxon>
        <taxon>fabids</taxon>
        <taxon>Fabales</taxon>
        <taxon>Fabaceae</taxon>
        <taxon>Papilionoideae</taxon>
        <taxon>50 kb inversion clade</taxon>
        <taxon>NPAAA clade</taxon>
        <taxon>Hologalegina</taxon>
        <taxon>IRL clade</taxon>
        <taxon>Fabeae</taxon>
        <taxon>Vicia</taxon>
    </lineage>
</organism>
<keyword evidence="2" id="KW-1185">Reference proteome</keyword>
<comment type="caution">
    <text evidence="1">The sequence shown here is derived from an EMBL/GenBank/DDBJ whole genome shotgun (WGS) entry which is preliminary data.</text>
</comment>
<reference evidence="1 2" key="1">
    <citation type="submission" date="2023-01" db="EMBL/GenBank/DDBJ databases">
        <authorList>
            <person name="Kreplak J."/>
        </authorList>
    </citation>
    <scope>NUCLEOTIDE SEQUENCE [LARGE SCALE GENOMIC DNA]</scope>
</reference>
<accession>A0AAV0YHM9</accession>
<evidence type="ECO:0000313" key="2">
    <source>
        <dbReference type="Proteomes" id="UP001157006"/>
    </source>
</evidence>
<dbReference type="Proteomes" id="UP001157006">
    <property type="component" value="Unassembled WGS sequence"/>
</dbReference>
<evidence type="ECO:0000313" key="1">
    <source>
        <dbReference type="EMBL" id="CAI8585109.1"/>
    </source>
</evidence>
<name>A0AAV0YHM9_VICFA</name>
<sequence length="164" mass="18552">MRGLFWTQGCQSESSQIVKSISLKCLLAFFEALKDALLNVVDESGSVGAWFRLLLLPRYTLQVVQPHNRQDCRFGNRKTLQQHHILECLTTWRDAYGLVKLVDSVFGSPEQEKLGHEEVHIDKRYAKVSSNVKQCLRKVADSHFTAVVEVLGSSVIAPYNAHIL</sequence>
<dbReference type="EMBL" id="CATIWC010002956">
    <property type="protein sequence ID" value="CAI8585109.1"/>
    <property type="molecule type" value="Genomic_DNA"/>
</dbReference>
<protein>
    <submittedName>
        <fullName evidence="1">Uncharacterized protein</fullName>
    </submittedName>
</protein>